<proteinExistence type="predicted"/>
<gene>
    <name evidence="1" type="ORF">KPL71_024531</name>
</gene>
<dbReference type="EMBL" id="CM039177">
    <property type="protein sequence ID" value="KAH9699858.1"/>
    <property type="molecule type" value="Genomic_DNA"/>
</dbReference>
<accession>A0ACB8IS89</accession>
<evidence type="ECO:0000313" key="2">
    <source>
        <dbReference type="Proteomes" id="UP000829398"/>
    </source>
</evidence>
<comment type="caution">
    <text evidence="1">The sequence shown here is derived from an EMBL/GenBank/DDBJ whole genome shotgun (WGS) entry which is preliminary data.</text>
</comment>
<evidence type="ECO:0000313" key="1">
    <source>
        <dbReference type="EMBL" id="KAH9699858.1"/>
    </source>
</evidence>
<dbReference type="Proteomes" id="UP000829398">
    <property type="component" value="Chromosome 8"/>
</dbReference>
<name>A0ACB8IS89_CITSI</name>
<reference evidence="2" key="1">
    <citation type="journal article" date="2023" name="Hortic. Res.">
        <title>A chromosome-level phased genome enabling allele-level studies in sweet orange: a case study on citrus Huanglongbing tolerance.</title>
        <authorList>
            <person name="Wu B."/>
            <person name="Yu Q."/>
            <person name="Deng Z."/>
            <person name="Duan Y."/>
            <person name="Luo F."/>
            <person name="Gmitter F. Jr."/>
        </authorList>
    </citation>
    <scope>NUCLEOTIDE SEQUENCE [LARGE SCALE GENOMIC DNA]</scope>
    <source>
        <strain evidence="2">cv. Valencia</strain>
    </source>
</reference>
<organism evidence="1 2">
    <name type="scientific">Citrus sinensis</name>
    <name type="common">Sweet orange</name>
    <name type="synonym">Citrus aurantium var. sinensis</name>
    <dbReference type="NCBI Taxonomy" id="2711"/>
    <lineage>
        <taxon>Eukaryota</taxon>
        <taxon>Viridiplantae</taxon>
        <taxon>Streptophyta</taxon>
        <taxon>Embryophyta</taxon>
        <taxon>Tracheophyta</taxon>
        <taxon>Spermatophyta</taxon>
        <taxon>Magnoliopsida</taxon>
        <taxon>eudicotyledons</taxon>
        <taxon>Gunneridae</taxon>
        <taxon>Pentapetalae</taxon>
        <taxon>rosids</taxon>
        <taxon>malvids</taxon>
        <taxon>Sapindales</taxon>
        <taxon>Rutaceae</taxon>
        <taxon>Aurantioideae</taxon>
        <taxon>Citrus</taxon>
    </lineage>
</organism>
<keyword evidence="2" id="KW-1185">Reference proteome</keyword>
<sequence>MALSIVKGLLEHYIQSLFDEGILSDQNSHIQTLTMVEEPYYAEQFINTYCTSVEAILLQLTSCIELRDVDFSQLVVLARQIEEKSSRFGAEHVRRACADLIRACDQMHKGGVSRALAWLKNEYTLTKNKLQSVAQVLPNLIVIFWTLHYTLYSSSCVVPLTF</sequence>
<protein>
    <submittedName>
        <fullName evidence="1">Histidine-containing phosphotransfer protein 1</fullName>
    </submittedName>
</protein>